<dbReference type="InterPro" id="IPR020472">
    <property type="entry name" value="WD40_PAC1"/>
</dbReference>
<dbReference type="SUPFAM" id="SSF50729">
    <property type="entry name" value="PH domain-like"/>
    <property type="match status" value="1"/>
</dbReference>
<dbReference type="PROSITE" id="PS00678">
    <property type="entry name" value="WD_REPEATS_1"/>
    <property type="match status" value="2"/>
</dbReference>
<dbReference type="PROSITE" id="PS50003">
    <property type="entry name" value="PH_DOMAIN"/>
    <property type="match status" value="1"/>
</dbReference>
<dbReference type="PROSITE" id="PS50294">
    <property type="entry name" value="WD_REPEATS_REGION"/>
    <property type="match status" value="2"/>
</dbReference>
<feature type="repeat" description="WD" evidence="8">
    <location>
        <begin position="424"/>
        <end position="446"/>
    </location>
</feature>
<comment type="subcellular location">
    <subcellularLocation>
        <location evidence="1">Cytoplasm</location>
    </subcellularLocation>
</comment>
<dbReference type="PANTHER" id="PTHR22842">
    <property type="entry name" value="WD40 REPEAT PROTEIN"/>
    <property type="match status" value="1"/>
</dbReference>
<feature type="repeat" description="WD" evidence="8">
    <location>
        <begin position="279"/>
        <end position="320"/>
    </location>
</feature>
<dbReference type="Pfam" id="PF00169">
    <property type="entry name" value="PH"/>
    <property type="match status" value="1"/>
</dbReference>
<dbReference type="Gene3D" id="2.130.10.10">
    <property type="entry name" value="YVTN repeat-like/Quinoprotein amine dehydrogenase"/>
    <property type="match status" value="1"/>
</dbReference>
<evidence type="ECO:0000313" key="10">
    <source>
        <dbReference type="EMBL" id="TGZ45639.1"/>
    </source>
</evidence>
<evidence type="ECO:0000259" key="9">
    <source>
        <dbReference type="PROSITE" id="PS50003"/>
    </source>
</evidence>
<dbReference type="SUPFAM" id="SSF50978">
    <property type="entry name" value="WD40 repeat-like"/>
    <property type="match status" value="1"/>
</dbReference>
<dbReference type="GO" id="GO:0005737">
    <property type="term" value="C:cytoplasm"/>
    <property type="evidence" value="ECO:0007669"/>
    <property type="project" value="UniProtKB-SubCell"/>
</dbReference>
<protein>
    <recommendedName>
        <fullName evidence="6">WD repeat domain-containing protein 83</fullName>
    </recommendedName>
    <alternativeName>
        <fullName evidence="7">Mitogen-activated protein kinase organizer 1</fullName>
    </alternativeName>
</protein>
<feature type="repeat" description="WD" evidence="8">
    <location>
        <begin position="195"/>
        <end position="227"/>
    </location>
</feature>
<dbReference type="InterPro" id="IPR011993">
    <property type="entry name" value="PH-like_dom_sf"/>
</dbReference>
<dbReference type="Proteomes" id="UP000310200">
    <property type="component" value="Unassembled WGS sequence"/>
</dbReference>
<reference evidence="10 11" key="1">
    <citation type="journal article" date="2019" name="Philos. Trans. R. Soc. Lond., B, Biol. Sci.">
        <title>Ant behaviour and brain gene expression of defending hosts depend on the ecological success of the intruding social parasite.</title>
        <authorList>
            <person name="Kaur R."/>
            <person name="Stoldt M."/>
            <person name="Jongepier E."/>
            <person name="Feldmeyer B."/>
            <person name="Menzel F."/>
            <person name="Bornberg-Bauer E."/>
            <person name="Foitzik S."/>
        </authorList>
    </citation>
    <scope>NUCLEOTIDE SEQUENCE [LARGE SCALE GENOMIC DNA]</scope>
    <source>
        <tissue evidence="10">Whole body</tissue>
    </source>
</reference>
<comment type="similarity">
    <text evidence="5">Belongs to the WD repeat MORG1 family.</text>
</comment>
<evidence type="ECO:0000256" key="4">
    <source>
        <dbReference type="ARBA" id="ARBA00022737"/>
    </source>
</evidence>
<sequence>MRFNDRELAEASFGPADLEGRLNHKRAHKSVFKEKWFKLRYNLLFYFNINDLGHIDRRQPAGVIVLENYSINIDNSSEGAFAFSISFRDELEKRHVLSGRSESQVEQWVNALKQASYEYWRSRLIMLQERLCKKTGKDPLLMYPRNQGVVRDEAWEPATSFRSHVRSFTTTSLYVSYLKKKRRKMNIEYKFEKEIDCKQGAVRSVRFSVDGSYCVTCGSDRKLKLWNPYKSVTLKTYGGHGDEVMDASASCDSSQIVSCGLDKSVIVWDVATGTPVRRFRGHAGPVTTVRFNEESSMIVSGSRDNSVMCWDGRSKAQEAVQSLNDAKDSISSVRVSDHEILSGSFDGKARTYDIRVGELCEDYMGDAITCASFTRDGQCLVVSCANDVIRLIDKDSGELLGEFTGHTGKDLCLESIVDCQDTRILSGSADGNLWIWDLVSQQVVAKLSGSKPTKHPTVSISVHPQKNCFLASNGSNVLMWSTQTHTDNE</sequence>
<gene>
    <name evidence="10" type="ORF">DBV15_04715</name>
</gene>
<evidence type="ECO:0000256" key="5">
    <source>
        <dbReference type="ARBA" id="ARBA00038145"/>
    </source>
</evidence>
<evidence type="ECO:0000256" key="2">
    <source>
        <dbReference type="ARBA" id="ARBA00022490"/>
    </source>
</evidence>
<dbReference type="EMBL" id="QBLH01003108">
    <property type="protein sequence ID" value="TGZ45639.1"/>
    <property type="molecule type" value="Genomic_DNA"/>
</dbReference>
<keyword evidence="3 8" id="KW-0853">WD repeat</keyword>
<dbReference type="GO" id="GO:0000398">
    <property type="term" value="P:mRNA splicing, via spliceosome"/>
    <property type="evidence" value="ECO:0007669"/>
    <property type="project" value="TreeGrafter"/>
</dbReference>
<dbReference type="CDD" id="cd00200">
    <property type="entry name" value="WD40"/>
    <property type="match status" value="1"/>
</dbReference>
<feature type="domain" description="PH" evidence="9">
    <location>
        <begin position="15"/>
        <end position="117"/>
    </location>
</feature>
<dbReference type="Gene3D" id="2.30.29.30">
    <property type="entry name" value="Pleckstrin-homology domain (PH domain)/Phosphotyrosine-binding domain (PTB)"/>
    <property type="match status" value="1"/>
</dbReference>
<dbReference type="InterPro" id="IPR036322">
    <property type="entry name" value="WD40_repeat_dom_sf"/>
</dbReference>
<dbReference type="STRING" id="300112.A0A4S2KD24"/>
<evidence type="ECO:0000256" key="7">
    <source>
        <dbReference type="ARBA" id="ARBA00042222"/>
    </source>
</evidence>
<organism evidence="10 11">
    <name type="scientific">Temnothorax longispinosus</name>
    <dbReference type="NCBI Taxonomy" id="300112"/>
    <lineage>
        <taxon>Eukaryota</taxon>
        <taxon>Metazoa</taxon>
        <taxon>Ecdysozoa</taxon>
        <taxon>Arthropoda</taxon>
        <taxon>Hexapoda</taxon>
        <taxon>Insecta</taxon>
        <taxon>Pterygota</taxon>
        <taxon>Neoptera</taxon>
        <taxon>Endopterygota</taxon>
        <taxon>Hymenoptera</taxon>
        <taxon>Apocrita</taxon>
        <taxon>Aculeata</taxon>
        <taxon>Formicoidea</taxon>
        <taxon>Formicidae</taxon>
        <taxon>Myrmicinae</taxon>
        <taxon>Temnothorax</taxon>
    </lineage>
</organism>
<evidence type="ECO:0000256" key="6">
    <source>
        <dbReference type="ARBA" id="ARBA00040453"/>
    </source>
</evidence>
<evidence type="ECO:0000256" key="1">
    <source>
        <dbReference type="ARBA" id="ARBA00004496"/>
    </source>
</evidence>
<proteinExistence type="inferred from homology"/>
<dbReference type="Pfam" id="PF00400">
    <property type="entry name" value="WD40"/>
    <property type="match status" value="4"/>
</dbReference>
<keyword evidence="4" id="KW-0677">Repeat</keyword>
<dbReference type="InterPro" id="IPR001849">
    <property type="entry name" value="PH_domain"/>
</dbReference>
<dbReference type="CDD" id="cd13258">
    <property type="entry name" value="PH_PLEKHJ1"/>
    <property type="match status" value="1"/>
</dbReference>
<dbReference type="InterPro" id="IPR019775">
    <property type="entry name" value="WD40_repeat_CS"/>
</dbReference>
<evidence type="ECO:0000256" key="8">
    <source>
        <dbReference type="PROSITE-ProRule" id="PRU00221"/>
    </source>
</evidence>
<name>A0A4S2KD24_9HYME</name>
<dbReference type="AlphaFoldDB" id="A0A4S2KD24"/>
<dbReference type="SMART" id="SM00320">
    <property type="entry name" value="WD40"/>
    <property type="match status" value="7"/>
</dbReference>
<evidence type="ECO:0000256" key="3">
    <source>
        <dbReference type="ARBA" id="ARBA00022574"/>
    </source>
</evidence>
<accession>A0A4S2KD24</accession>
<dbReference type="PRINTS" id="PR00320">
    <property type="entry name" value="GPROTEINBRPT"/>
</dbReference>
<evidence type="ECO:0000313" key="11">
    <source>
        <dbReference type="Proteomes" id="UP000310200"/>
    </source>
</evidence>
<dbReference type="InterPro" id="IPR001680">
    <property type="entry name" value="WD40_rpt"/>
</dbReference>
<dbReference type="SMART" id="SM00233">
    <property type="entry name" value="PH"/>
    <property type="match status" value="1"/>
</dbReference>
<comment type="caution">
    <text evidence="10">The sequence shown here is derived from an EMBL/GenBank/DDBJ whole genome shotgun (WGS) entry which is preliminary data.</text>
</comment>
<dbReference type="GO" id="GO:0071013">
    <property type="term" value="C:catalytic step 2 spliceosome"/>
    <property type="evidence" value="ECO:0007669"/>
    <property type="project" value="TreeGrafter"/>
</dbReference>
<dbReference type="InterPro" id="IPR051980">
    <property type="entry name" value="WD_repeat_MORG1"/>
</dbReference>
<dbReference type="PANTHER" id="PTHR22842:SF3">
    <property type="entry name" value="WD REPEAT DOMAIN-CONTAINING PROTEIN 83"/>
    <property type="match status" value="1"/>
</dbReference>
<dbReference type="PROSITE" id="PS50082">
    <property type="entry name" value="WD_REPEATS_2"/>
    <property type="match status" value="4"/>
</dbReference>
<dbReference type="InterPro" id="IPR015943">
    <property type="entry name" value="WD40/YVTN_repeat-like_dom_sf"/>
</dbReference>
<feature type="repeat" description="WD" evidence="8">
    <location>
        <begin position="237"/>
        <end position="278"/>
    </location>
</feature>
<keyword evidence="11" id="KW-1185">Reference proteome</keyword>
<keyword evidence="2" id="KW-0963">Cytoplasm</keyword>